<proteinExistence type="predicted"/>
<accession>A0A095SXD6</accession>
<gene>
    <name evidence="1" type="ORF">LG45_00930</name>
</gene>
<evidence type="ECO:0000313" key="1">
    <source>
        <dbReference type="EMBL" id="KGD69371.1"/>
    </source>
</evidence>
<reference evidence="1 2" key="1">
    <citation type="submission" date="2014-09" db="EMBL/GenBank/DDBJ databases">
        <title>Whole Genome Shotgun of Flavobacterium aquatile LMG 4008.</title>
        <authorList>
            <person name="Gale A.N."/>
            <person name="Pipes S.E."/>
            <person name="Newman J.D."/>
        </authorList>
    </citation>
    <scope>NUCLEOTIDE SEQUENCE [LARGE SCALE GENOMIC DNA]</scope>
    <source>
        <strain evidence="1 2">LMG 4008</strain>
    </source>
</reference>
<name>A0A095SXD6_9FLAO</name>
<keyword evidence="2" id="KW-1185">Reference proteome</keyword>
<protein>
    <submittedName>
        <fullName evidence="1">Uncharacterized protein</fullName>
    </submittedName>
</protein>
<dbReference type="eggNOG" id="ENOG502ZYPS">
    <property type="taxonomic scope" value="Bacteria"/>
</dbReference>
<comment type="caution">
    <text evidence="1">The sequence shown here is derived from an EMBL/GenBank/DDBJ whole genome shotgun (WGS) entry which is preliminary data.</text>
</comment>
<sequence>MSILSCKNTENEKKAEIATETKKDSIVEEKMTITQISDTLKKSDYSKEFAKYSDEIINKISENMTYVLTKEETARANDEEYLKEITSFKDNIISLYWETCGTGGCVQHQKLQIKNNDLIDLGNGYEKLTESESKKLDSEIKSKIKNYSYISGRNENEISITKNGNYLIGIRGLTDEDGEATGGTIEISYETKDLKTYIPSTLKITKIN</sequence>
<dbReference type="Proteomes" id="UP000029554">
    <property type="component" value="Unassembled WGS sequence"/>
</dbReference>
<evidence type="ECO:0000313" key="2">
    <source>
        <dbReference type="Proteomes" id="UP000029554"/>
    </source>
</evidence>
<organism evidence="1 2">
    <name type="scientific">Flavobacterium aquatile LMG 4008 = ATCC 11947</name>
    <dbReference type="NCBI Taxonomy" id="1453498"/>
    <lineage>
        <taxon>Bacteria</taxon>
        <taxon>Pseudomonadati</taxon>
        <taxon>Bacteroidota</taxon>
        <taxon>Flavobacteriia</taxon>
        <taxon>Flavobacteriales</taxon>
        <taxon>Flavobacteriaceae</taxon>
        <taxon>Flavobacterium</taxon>
    </lineage>
</organism>
<dbReference type="AlphaFoldDB" id="A0A095SXD6"/>
<dbReference type="EMBL" id="JRHH01000001">
    <property type="protein sequence ID" value="KGD69371.1"/>
    <property type="molecule type" value="Genomic_DNA"/>
</dbReference>